<reference evidence="3 4" key="1">
    <citation type="submission" date="2019-03" db="EMBL/GenBank/DDBJ databases">
        <title>Genomic Encyclopedia of Type Strains, Phase IV (KMG-IV): sequencing the most valuable type-strain genomes for metagenomic binning, comparative biology and taxonomic classification.</title>
        <authorList>
            <person name="Goeker M."/>
        </authorList>
    </citation>
    <scope>NUCLEOTIDE SEQUENCE [LARGE SCALE GENOMIC DNA]</scope>
    <source>
        <strain evidence="3 4">DSM 102940</strain>
    </source>
</reference>
<dbReference type="PANTHER" id="PTHR30461:SF23">
    <property type="entry name" value="DNA RECOMBINASE-RELATED"/>
    <property type="match status" value="1"/>
</dbReference>
<gene>
    <name evidence="3" type="ORF">EV214_10220</name>
</gene>
<dbReference type="OrthoDB" id="9804620at2"/>
<name>A0A4R2L143_9FIRM</name>
<dbReference type="InterPro" id="IPR006119">
    <property type="entry name" value="Resolv_N"/>
</dbReference>
<dbReference type="InterPro" id="IPR025827">
    <property type="entry name" value="Zn_ribbon_recom_dom"/>
</dbReference>
<dbReference type="Pfam" id="PF13408">
    <property type="entry name" value="Zn_ribbon_recom"/>
    <property type="match status" value="1"/>
</dbReference>
<dbReference type="AlphaFoldDB" id="A0A4R2L143"/>
<feature type="domain" description="Recombinase" evidence="2">
    <location>
        <begin position="156"/>
        <end position="294"/>
    </location>
</feature>
<dbReference type="RefSeq" id="WP_132242084.1">
    <property type="nucleotide sequence ID" value="NZ_SLWV01000002.1"/>
</dbReference>
<comment type="caution">
    <text evidence="3">The sequence shown here is derived from an EMBL/GenBank/DDBJ whole genome shotgun (WGS) entry which is preliminary data.</text>
</comment>
<feature type="domain" description="Resolvase/invertase-type recombinase catalytic" evidence="1">
    <location>
        <begin position="2"/>
        <end position="149"/>
    </location>
</feature>
<dbReference type="InterPro" id="IPR050639">
    <property type="entry name" value="SSR_resolvase"/>
</dbReference>
<sequence length="526" mass="61629">MNFYGYVRISRDDNGENYETILTQKQMIRGYVKEKFEKEVLKIYEDDNVSGYKFERTGLSMLEEEIKLGKVNVLVVKDLSRIGRNNALTLLYLEFLREKDVRIICISDNYDSFSDDDDIIGIKTWYNERYVKDISRKITENIRIKQKNGGMIIRPYFGYNIDPYDKKKLILDESSTMIVKRIFRLYIEGNGYRKIAEILNKDCVMTPSKYRQIQTGHKCAVAEFWTPVHVQRIITDDVYIGTLRCGKTKKKKVKGDSVRVPKDEHIIYENNHPAIISKEDFELTQTIGKRRNKRKIRSGANGMNLLSGFLFCGDCGKYMVKWKRKNKSDAYVCGAYHTQGKKYCTSHHIKEEDIINIISNELQNLIEYSHINKEKLEQDLEDEKKLVFNYVEVENKFVKSILDKKLEMKHYARQLAKGLIDEEVFNGLTSETNQELKTLKHQLVEIRKMKDSMISSKDEIIKGIDKLKEIVEEGNLGRKQIEILLDRITIYQKEIEGRGCQPKLEVRLKWNDRLITMCLHNQGGVK</sequence>
<dbReference type="InterPro" id="IPR038109">
    <property type="entry name" value="DNA_bind_recomb_sf"/>
</dbReference>
<dbReference type="PROSITE" id="PS51737">
    <property type="entry name" value="RECOMBINASE_DNA_BIND"/>
    <property type="match status" value="1"/>
</dbReference>
<dbReference type="SUPFAM" id="SSF53041">
    <property type="entry name" value="Resolvase-like"/>
    <property type="match status" value="1"/>
</dbReference>
<protein>
    <submittedName>
        <fullName evidence="3">DNA invertase Pin-like site-specific DNA recombinase</fullName>
    </submittedName>
</protein>
<dbReference type="GO" id="GO:0003677">
    <property type="term" value="F:DNA binding"/>
    <property type="evidence" value="ECO:0007669"/>
    <property type="project" value="InterPro"/>
</dbReference>
<evidence type="ECO:0000313" key="3">
    <source>
        <dbReference type="EMBL" id="TCO79302.1"/>
    </source>
</evidence>
<dbReference type="Gene3D" id="3.40.50.1390">
    <property type="entry name" value="Resolvase, N-terminal catalytic domain"/>
    <property type="match status" value="1"/>
</dbReference>
<evidence type="ECO:0000259" key="1">
    <source>
        <dbReference type="PROSITE" id="PS51736"/>
    </source>
</evidence>
<dbReference type="InterPro" id="IPR011109">
    <property type="entry name" value="DNA_bind_recombinase_dom"/>
</dbReference>
<dbReference type="GO" id="GO:0000150">
    <property type="term" value="F:DNA strand exchange activity"/>
    <property type="evidence" value="ECO:0007669"/>
    <property type="project" value="InterPro"/>
</dbReference>
<dbReference type="InterPro" id="IPR036162">
    <property type="entry name" value="Resolvase-like_N_sf"/>
</dbReference>
<organism evidence="3 4">
    <name type="scientific">Marinisporobacter balticus</name>
    <dbReference type="NCBI Taxonomy" id="2018667"/>
    <lineage>
        <taxon>Bacteria</taxon>
        <taxon>Bacillati</taxon>
        <taxon>Bacillota</taxon>
        <taxon>Clostridia</taxon>
        <taxon>Peptostreptococcales</taxon>
        <taxon>Thermotaleaceae</taxon>
        <taxon>Marinisporobacter</taxon>
    </lineage>
</organism>
<dbReference type="Gene3D" id="3.90.1750.20">
    <property type="entry name" value="Putative Large Serine Recombinase, Chain B, Domain 2"/>
    <property type="match status" value="1"/>
</dbReference>
<dbReference type="Pfam" id="PF07508">
    <property type="entry name" value="Recombinase"/>
    <property type="match status" value="1"/>
</dbReference>
<dbReference type="EMBL" id="SLWV01000002">
    <property type="protein sequence ID" value="TCO79302.1"/>
    <property type="molecule type" value="Genomic_DNA"/>
</dbReference>
<evidence type="ECO:0000259" key="2">
    <source>
        <dbReference type="PROSITE" id="PS51737"/>
    </source>
</evidence>
<proteinExistence type="predicted"/>
<dbReference type="Pfam" id="PF00239">
    <property type="entry name" value="Resolvase"/>
    <property type="match status" value="1"/>
</dbReference>
<dbReference type="Proteomes" id="UP000294919">
    <property type="component" value="Unassembled WGS sequence"/>
</dbReference>
<evidence type="ECO:0000313" key="4">
    <source>
        <dbReference type="Proteomes" id="UP000294919"/>
    </source>
</evidence>
<accession>A0A4R2L143</accession>
<dbReference type="PROSITE" id="PS51736">
    <property type="entry name" value="RECOMBINASES_3"/>
    <property type="match status" value="1"/>
</dbReference>
<dbReference type="SMART" id="SM00857">
    <property type="entry name" value="Resolvase"/>
    <property type="match status" value="1"/>
</dbReference>
<keyword evidence="4" id="KW-1185">Reference proteome</keyword>
<dbReference type="PANTHER" id="PTHR30461">
    <property type="entry name" value="DNA-INVERTASE FROM LAMBDOID PROPHAGE"/>
    <property type="match status" value="1"/>
</dbReference>